<protein>
    <recommendedName>
        <fullName evidence="6">Pyrrolo-quinoline quinone repeat domain-containing protein</fullName>
    </recommendedName>
</protein>
<proteinExistence type="inferred from homology"/>
<dbReference type="AlphaFoldDB" id="A0A381WZA4"/>
<dbReference type="Pfam" id="PF01011">
    <property type="entry name" value="PQQ"/>
    <property type="match status" value="2"/>
</dbReference>
<name>A0A381WZA4_9ZZZZ</name>
<dbReference type="NCBIfam" id="TIGR03075">
    <property type="entry name" value="PQQ_enz_alc_DH"/>
    <property type="match status" value="1"/>
</dbReference>
<keyword evidence="4" id="KW-0560">Oxidoreductase</keyword>
<evidence type="ECO:0000256" key="5">
    <source>
        <dbReference type="SAM" id="MobiDB-lite"/>
    </source>
</evidence>
<dbReference type="PANTHER" id="PTHR32303:SF20">
    <property type="entry name" value="QUINOPROTEIN ETHANOL DEHYDROGENASE"/>
    <property type="match status" value="1"/>
</dbReference>
<accession>A0A381WZA4</accession>
<keyword evidence="3" id="KW-0479">Metal-binding</keyword>
<evidence type="ECO:0000259" key="6">
    <source>
        <dbReference type="Pfam" id="PF01011"/>
    </source>
</evidence>
<dbReference type="InterPro" id="IPR011047">
    <property type="entry name" value="Quinoprotein_ADH-like_sf"/>
</dbReference>
<feature type="compositionally biased region" description="Basic and acidic residues" evidence="5">
    <location>
        <begin position="367"/>
        <end position="376"/>
    </location>
</feature>
<reference evidence="7" key="1">
    <citation type="submission" date="2018-05" db="EMBL/GenBank/DDBJ databases">
        <authorList>
            <person name="Lanie J.A."/>
            <person name="Ng W.-L."/>
            <person name="Kazmierczak K.M."/>
            <person name="Andrzejewski T.M."/>
            <person name="Davidsen T.M."/>
            <person name="Wayne K.J."/>
            <person name="Tettelin H."/>
            <person name="Glass J.I."/>
            <person name="Rusch D."/>
            <person name="Podicherti R."/>
            <person name="Tsui H.-C.T."/>
            <person name="Winkler M.E."/>
        </authorList>
    </citation>
    <scope>NUCLEOTIDE SEQUENCE</scope>
</reference>
<evidence type="ECO:0000256" key="2">
    <source>
        <dbReference type="ARBA" id="ARBA00008156"/>
    </source>
</evidence>
<dbReference type="GO" id="GO:0016614">
    <property type="term" value="F:oxidoreductase activity, acting on CH-OH group of donors"/>
    <property type="evidence" value="ECO:0007669"/>
    <property type="project" value="InterPro"/>
</dbReference>
<dbReference type="InterPro" id="IPR017512">
    <property type="entry name" value="PQQ_MeOH/EtOH_DH"/>
</dbReference>
<sequence>MLVLLLLASAVEAGADAGRHAPELVTDEALVRADEFGADWLMYSRNYSGHRFSPLDQVDTGNVDGLVPQWAFSLGALGAQESTPVVHRGVMYVTSNAAVLHAIAADTGELLWSFDSEPPEDVDDFTSTSVNRGAAIYKDRVIWNNLVGTIYCHDARTGDVIWRVTPDYFRLGYSKTQAPLIVKGMVITGTTGGEHGVRGFLEALDAETGERVWKTYTIPAPGEPGHETWPQDSDAWEHGGAPTWISGAFDPELDLIYWTTGNGGPWSSEQRSGDNLYTCSVLAFDADTGAIRWHYQFVPNDDWDYDANVTPVLTQIDHEGESTPVIALAIKTGFLYVLDRRDGRFLKAVKFSTTPSPPFWATGLDPETGRPIESPHARPSSPQDSVVVSPSAAGAANWFSTAFHPERQLMIIVANETQNHRFWTPTEYVPGEFFIADNDEMLEDEGMFQTVGEFPGRVCAYDLRTMTKRWEASPELDVRWGGPLATAGDLVFSGTLRGTLQALDADDGETLWEFQTGSGIMAHPITYSVDGKQYVVIVSGLGFITNPGFEDLIADVKNHNGGGMVFAFALP</sequence>
<gene>
    <name evidence="7" type="ORF">METZ01_LOCUS110733</name>
</gene>
<evidence type="ECO:0000256" key="1">
    <source>
        <dbReference type="ARBA" id="ARBA00001931"/>
    </source>
</evidence>
<dbReference type="SUPFAM" id="SSF50998">
    <property type="entry name" value="Quinoprotein alcohol dehydrogenase-like"/>
    <property type="match status" value="1"/>
</dbReference>
<feature type="domain" description="Pyrrolo-quinoline quinone repeat" evidence="6">
    <location>
        <begin position="40"/>
        <end position="355"/>
    </location>
</feature>
<feature type="region of interest" description="Disordered" evidence="5">
    <location>
        <begin position="360"/>
        <end position="387"/>
    </location>
</feature>
<dbReference type="SMART" id="SM00564">
    <property type="entry name" value="PQQ"/>
    <property type="match status" value="7"/>
</dbReference>
<comment type="similarity">
    <text evidence="2">Belongs to the bacterial PQQ dehydrogenase family.</text>
</comment>
<evidence type="ECO:0000256" key="3">
    <source>
        <dbReference type="ARBA" id="ARBA00022723"/>
    </source>
</evidence>
<organism evidence="7">
    <name type="scientific">marine metagenome</name>
    <dbReference type="NCBI Taxonomy" id="408172"/>
    <lineage>
        <taxon>unclassified sequences</taxon>
        <taxon>metagenomes</taxon>
        <taxon>ecological metagenomes</taxon>
    </lineage>
</organism>
<evidence type="ECO:0000256" key="4">
    <source>
        <dbReference type="ARBA" id="ARBA00023002"/>
    </source>
</evidence>
<dbReference type="Gene3D" id="2.140.10.10">
    <property type="entry name" value="Quinoprotein alcohol dehydrogenase-like superfamily"/>
    <property type="match status" value="1"/>
</dbReference>
<comment type="cofactor">
    <cofactor evidence="1">
        <name>pyrroloquinoline quinone</name>
        <dbReference type="ChEBI" id="CHEBI:58442"/>
    </cofactor>
</comment>
<evidence type="ECO:0000313" key="7">
    <source>
        <dbReference type="EMBL" id="SVA57879.1"/>
    </source>
</evidence>
<dbReference type="PANTHER" id="PTHR32303">
    <property type="entry name" value="QUINOPROTEIN ALCOHOL DEHYDROGENASE (CYTOCHROME C)"/>
    <property type="match status" value="1"/>
</dbReference>
<dbReference type="GO" id="GO:0005509">
    <property type="term" value="F:calcium ion binding"/>
    <property type="evidence" value="ECO:0007669"/>
    <property type="project" value="InterPro"/>
</dbReference>
<dbReference type="EMBL" id="UINC01013388">
    <property type="protein sequence ID" value="SVA57879.1"/>
    <property type="molecule type" value="Genomic_DNA"/>
</dbReference>
<feature type="domain" description="Pyrrolo-quinoline quinone repeat" evidence="6">
    <location>
        <begin position="379"/>
        <end position="535"/>
    </location>
</feature>
<dbReference type="GO" id="GO:0016020">
    <property type="term" value="C:membrane"/>
    <property type="evidence" value="ECO:0007669"/>
    <property type="project" value="InterPro"/>
</dbReference>
<dbReference type="InterPro" id="IPR002372">
    <property type="entry name" value="PQQ_rpt_dom"/>
</dbReference>
<dbReference type="InterPro" id="IPR018391">
    <property type="entry name" value="PQQ_b-propeller_rpt"/>
</dbReference>